<gene>
    <name evidence="3" type="ORF">GON03_22555</name>
</gene>
<evidence type="ECO:0000256" key="2">
    <source>
        <dbReference type="SAM" id="SignalP"/>
    </source>
</evidence>
<sequence length="183" mass="18779">MRCAAWIAAALLLTACGTAEPATTETGPTASGTGAAPPSETATAAAPDQERVARAFVAFARGDRDRPPADTPVELYLGGHRTRTLTSSGLGDRQAWETCPEGGHFAGRVCPGSALEVLRQHAGAVALAARPPTNSCVPAAQTLAAATVNLTPTGVTSCLDYWLVQLVVDDGQVTAVNLVQFEP</sequence>
<name>A0A6L6XX38_9ACTN</name>
<proteinExistence type="predicted"/>
<comment type="caution">
    <text evidence="3">The sequence shown here is derived from an EMBL/GenBank/DDBJ whole genome shotgun (WGS) entry which is preliminary data.</text>
</comment>
<organism evidence="3 4">
    <name type="scientific">Nocardioides agri</name>
    <dbReference type="NCBI Taxonomy" id="2682843"/>
    <lineage>
        <taxon>Bacteria</taxon>
        <taxon>Bacillati</taxon>
        <taxon>Actinomycetota</taxon>
        <taxon>Actinomycetes</taxon>
        <taxon>Propionibacteriales</taxon>
        <taxon>Nocardioidaceae</taxon>
        <taxon>Nocardioides</taxon>
    </lineage>
</organism>
<dbReference type="EMBL" id="WSEK01000005">
    <property type="protein sequence ID" value="MVQ51971.1"/>
    <property type="molecule type" value="Genomic_DNA"/>
</dbReference>
<reference evidence="3 4" key="1">
    <citation type="submission" date="2019-12" db="EMBL/GenBank/DDBJ databases">
        <authorList>
            <person name="Huq M.A."/>
        </authorList>
    </citation>
    <scope>NUCLEOTIDE SEQUENCE [LARGE SCALE GENOMIC DNA]</scope>
    <source>
        <strain evidence="3 4">MAH-18</strain>
    </source>
</reference>
<feature type="chain" id="PRO_5026797495" description="Lipoprotein" evidence="2">
    <location>
        <begin position="22"/>
        <end position="183"/>
    </location>
</feature>
<dbReference type="RefSeq" id="WP_157347039.1">
    <property type="nucleotide sequence ID" value="NZ_WSEK01000005.1"/>
</dbReference>
<evidence type="ECO:0008006" key="5">
    <source>
        <dbReference type="Google" id="ProtNLM"/>
    </source>
</evidence>
<protein>
    <recommendedName>
        <fullName evidence="5">Lipoprotein</fullName>
    </recommendedName>
</protein>
<evidence type="ECO:0000313" key="4">
    <source>
        <dbReference type="Proteomes" id="UP000473525"/>
    </source>
</evidence>
<dbReference type="Proteomes" id="UP000473525">
    <property type="component" value="Unassembled WGS sequence"/>
</dbReference>
<dbReference type="PROSITE" id="PS51257">
    <property type="entry name" value="PROKAR_LIPOPROTEIN"/>
    <property type="match status" value="1"/>
</dbReference>
<feature type="region of interest" description="Disordered" evidence="1">
    <location>
        <begin position="20"/>
        <end position="48"/>
    </location>
</feature>
<feature type="compositionally biased region" description="Low complexity" evidence="1">
    <location>
        <begin position="20"/>
        <end position="47"/>
    </location>
</feature>
<dbReference type="AlphaFoldDB" id="A0A6L6XX38"/>
<evidence type="ECO:0000256" key="1">
    <source>
        <dbReference type="SAM" id="MobiDB-lite"/>
    </source>
</evidence>
<keyword evidence="4" id="KW-1185">Reference proteome</keyword>
<evidence type="ECO:0000313" key="3">
    <source>
        <dbReference type="EMBL" id="MVQ51971.1"/>
    </source>
</evidence>
<accession>A0A6L6XX38</accession>
<keyword evidence="2" id="KW-0732">Signal</keyword>
<feature type="signal peptide" evidence="2">
    <location>
        <begin position="1"/>
        <end position="21"/>
    </location>
</feature>